<keyword evidence="4" id="KW-1185">Reference proteome</keyword>
<dbReference type="EMBL" id="BAAANO010000013">
    <property type="protein sequence ID" value="GAA2005910.1"/>
    <property type="molecule type" value="Genomic_DNA"/>
</dbReference>
<comment type="caution">
    <text evidence="3">The sequence shown here is derived from an EMBL/GenBank/DDBJ whole genome shotgun (WGS) entry which is preliminary data.</text>
</comment>
<dbReference type="SUPFAM" id="SSF54593">
    <property type="entry name" value="Glyoxalase/Bleomycin resistance protein/Dihydroxybiphenyl dioxygenase"/>
    <property type="match status" value="2"/>
</dbReference>
<dbReference type="InterPro" id="IPR029068">
    <property type="entry name" value="Glyas_Bleomycin-R_OHBP_Dase"/>
</dbReference>
<gene>
    <name evidence="3" type="ORF">GCM10009755_14710</name>
</gene>
<feature type="region of interest" description="Disordered" evidence="1">
    <location>
        <begin position="260"/>
        <end position="284"/>
    </location>
</feature>
<accession>A0ABP5ERM5</accession>
<sequence>MFTPPNNHPCWIELSSPDVTAARAFYGGLLGWEFTEPGPMGFGLTALKDGARVAGISPQPADAPEGQPAFWSVYFRVGSLDDFVAAVSDAGGQPMMAIPEFDGTAGVALVADPAGTAFGVLEYPDERGFTTLDVTGAPAWFELHTKDFTVREFYARTFGWEFTVDGDTDDFRYASFALGAAGDDSGTTDAQSPMVGGVLDNSRFPIPAHWESYLRVDDVDALVPRVQELGGAVLTEPHDSLHGRVGRFIDSQNAAFTVIGPNTDSPAEAPAGGEQTGGEPTAGA</sequence>
<feature type="domain" description="VOC" evidence="2">
    <location>
        <begin position="137"/>
        <end position="261"/>
    </location>
</feature>
<dbReference type="PROSITE" id="PS51819">
    <property type="entry name" value="VOC"/>
    <property type="match status" value="2"/>
</dbReference>
<evidence type="ECO:0000256" key="1">
    <source>
        <dbReference type="SAM" id="MobiDB-lite"/>
    </source>
</evidence>
<dbReference type="CDD" id="cd07247">
    <property type="entry name" value="SgaA_N_like"/>
    <property type="match status" value="1"/>
</dbReference>
<name>A0ABP5ERM5_9MICO</name>
<dbReference type="InterPro" id="IPR037523">
    <property type="entry name" value="VOC_core"/>
</dbReference>
<evidence type="ECO:0000313" key="4">
    <source>
        <dbReference type="Proteomes" id="UP001500755"/>
    </source>
</evidence>
<dbReference type="Pfam" id="PF00903">
    <property type="entry name" value="Glyoxalase"/>
    <property type="match status" value="1"/>
</dbReference>
<feature type="domain" description="VOC" evidence="2">
    <location>
        <begin position="8"/>
        <end position="123"/>
    </location>
</feature>
<proteinExistence type="predicted"/>
<dbReference type="InterPro" id="IPR052164">
    <property type="entry name" value="Anthracycline_SecMetBiosynth"/>
</dbReference>
<protein>
    <submittedName>
        <fullName evidence="3">VOC family protein</fullName>
    </submittedName>
</protein>
<organism evidence="3 4">
    <name type="scientific">Brevibacterium samyangense</name>
    <dbReference type="NCBI Taxonomy" id="366888"/>
    <lineage>
        <taxon>Bacteria</taxon>
        <taxon>Bacillati</taxon>
        <taxon>Actinomycetota</taxon>
        <taxon>Actinomycetes</taxon>
        <taxon>Micrococcales</taxon>
        <taxon>Brevibacteriaceae</taxon>
        <taxon>Brevibacterium</taxon>
    </lineage>
</organism>
<dbReference type="InterPro" id="IPR004360">
    <property type="entry name" value="Glyas_Fos-R_dOase_dom"/>
</dbReference>
<dbReference type="Gene3D" id="3.10.180.10">
    <property type="entry name" value="2,3-Dihydroxybiphenyl 1,2-Dioxygenase, domain 1"/>
    <property type="match status" value="2"/>
</dbReference>
<reference evidence="4" key="1">
    <citation type="journal article" date="2019" name="Int. J. Syst. Evol. Microbiol.">
        <title>The Global Catalogue of Microorganisms (GCM) 10K type strain sequencing project: providing services to taxonomists for standard genome sequencing and annotation.</title>
        <authorList>
            <consortium name="The Broad Institute Genomics Platform"/>
            <consortium name="The Broad Institute Genome Sequencing Center for Infectious Disease"/>
            <person name="Wu L."/>
            <person name="Ma J."/>
        </authorList>
    </citation>
    <scope>NUCLEOTIDE SEQUENCE [LARGE SCALE GENOMIC DNA]</scope>
    <source>
        <strain evidence="4">JCM 14546</strain>
    </source>
</reference>
<dbReference type="PANTHER" id="PTHR33993:SF14">
    <property type="entry name" value="GB|AAF24581.1"/>
    <property type="match status" value="1"/>
</dbReference>
<evidence type="ECO:0000313" key="3">
    <source>
        <dbReference type="EMBL" id="GAA2005910.1"/>
    </source>
</evidence>
<dbReference type="PANTHER" id="PTHR33993">
    <property type="entry name" value="GLYOXALASE-RELATED"/>
    <property type="match status" value="1"/>
</dbReference>
<dbReference type="Proteomes" id="UP001500755">
    <property type="component" value="Unassembled WGS sequence"/>
</dbReference>
<evidence type="ECO:0000259" key="2">
    <source>
        <dbReference type="PROSITE" id="PS51819"/>
    </source>
</evidence>